<dbReference type="AlphaFoldDB" id="A0A4Y9YZ98"/>
<feature type="compositionally biased region" description="Basic and acidic residues" evidence="1">
    <location>
        <begin position="276"/>
        <end position="296"/>
    </location>
</feature>
<gene>
    <name evidence="2" type="ORF">EVJ58_g1842</name>
</gene>
<sequence length="364" mass="40900">MSIHQVAQILQYQDSEIQAEHSVITALDGVASTYIRRENLGILDLWHAESEELPSLCFIDCAVMYYPVGPSPTNSRSLEHLAYTPISAINPALVLCMKGPSRWPGGDHSDSEPTRTPSRDLAWTLRTLASTSELSVESIVQSLVHHSGDKNITLPSSDACLTPTIKLPACAMPMGLIYDSEQIHLVAHIPYLNEDGRRYLCMVVDSLPFPSQCNGDVPEFIRGRYRVALALLSLQHHISRLVTLLEHVHWPDHIRSAQEKALRSLLEDRAIELEIRSKSTGGEPREPRGRDVLRDEYEMDPSASGSISDKDEISVLYTHKLFRVEVNFPAIERSQSTLSRYQWIFINALVMQCSPCVEPLRQTH</sequence>
<reference evidence="2 3" key="1">
    <citation type="submission" date="2019-01" db="EMBL/GenBank/DDBJ databases">
        <title>Genome sequencing of the rare red list fungi Fomitopsis rosea.</title>
        <authorList>
            <person name="Buettner E."/>
            <person name="Kellner H."/>
        </authorList>
    </citation>
    <scope>NUCLEOTIDE SEQUENCE [LARGE SCALE GENOMIC DNA]</scope>
    <source>
        <strain evidence="2 3">DSM 105464</strain>
    </source>
</reference>
<accession>A0A4Y9YZ98</accession>
<evidence type="ECO:0000313" key="2">
    <source>
        <dbReference type="EMBL" id="TFY67100.1"/>
    </source>
</evidence>
<protein>
    <submittedName>
        <fullName evidence="2">Uncharacterized protein</fullName>
    </submittedName>
</protein>
<dbReference type="EMBL" id="SEKV01000063">
    <property type="protein sequence ID" value="TFY67100.1"/>
    <property type="molecule type" value="Genomic_DNA"/>
</dbReference>
<dbReference type="Proteomes" id="UP000298390">
    <property type="component" value="Unassembled WGS sequence"/>
</dbReference>
<dbReference type="STRING" id="34475.A0A4Y9YZ98"/>
<evidence type="ECO:0000256" key="1">
    <source>
        <dbReference type="SAM" id="MobiDB-lite"/>
    </source>
</evidence>
<proteinExistence type="predicted"/>
<organism evidence="2 3">
    <name type="scientific">Rhodofomes roseus</name>
    <dbReference type="NCBI Taxonomy" id="34475"/>
    <lineage>
        <taxon>Eukaryota</taxon>
        <taxon>Fungi</taxon>
        <taxon>Dikarya</taxon>
        <taxon>Basidiomycota</taxon>
        <taxon>Agaricomycotina</taxon>
        <taxon>Agaricomycetes</taxon>
        <taxon>Polyporales</taxon>
        <taxon>Rhodofomes</taxon>
    </lineage>
</organism>
<feature type="region of interest" description="Disordered" evidence="1">
    <location>
        <begin position="276"/>
        <end position="307"/>
    </location>
</feature>
<comment type="caution">
    <text evidence="2">The sequence shown here is derived from an EMBL/GenBank/DDBJ whole genome shotgun (WGS) entry which is preliminary data.</text>
</comment>
<evidence type="ECO:0000313" key="3">
    <source>
        <dbReference type="Proteomes" id="UP000298390"/>
    </source>
</evidence>
<name>A0A4Y9YZ98_9APHY</name>